<feature type="binding site" evidence="3">
    <location>
        <position position="61"/>
    </location>
    <ligand>
        <name>Zn(2+)</name>
        <dbReference type="ChEBI" id="CHEBI:29105"/>
        <label>1</label>
    </ligand>
</feature>
<feature type="region of interest" description="Disordered" evidence="5">
    <location>
        <begin position="395"/>
        <end position="419"/>
    </location>
</feature>
<feature type="region of interest" description="Disordered" evidence="5">
    <location>
        <begin position="306"/>
        <end position="325"/>
    </location>
</feature>
<evidence type="ECO:0000313" key="7">
    <source>
        <dbReference type="EMBL" id="GAX78254.1"/>
    </source>
</evidence>
<dbReference type="GO" id="GO:0007165">
    <property type="term" value="P:signal transduction"/>
    <property type="evidence" value="ECO:0007669"/>
    <property type="project" value="InterPro"/>
</dbReference>
<dbReference type="Proteomes" id="UP000232323">
    <property type="component" value="Unassembled WGS sequence"/>
</dbReference>
<reference evidence="7 8" key="1">
    <citation type="submission" date="2017-08" db="EMBL/GenBank/DDBJ databases">
        <title>Acidophilic green algal genome provides insights into adaptation to an acidic environment.</title>
        <authorList>
            <person name="Hirooka S."/>
            <person name="Hirose Y."/>
            <person name="Kanesaki Y."/>
            <person name="Higuchi S."/>
            <person name="Fujiwara T."/>
            <person name="Onuma R."/>
            <person name="Era A."/>
            <person name="Ohbayashi R."/>
            <person name="Uzuka A."/>
            <person name="Nozaki H."/>
            <person name="Yoshikawa H."/>
            <person name="Miyagishima S.Y."/>
        </authorList>
    </citation>
    <scope>NUCLEOTIDE SEQUENCE [LARGE SCALE GENOMIC DNA]</scope>
    <source>
        <strain evidence="7 8">NIES-2499</strain>
    </source>
</reference>
<dbReference type="InterPro" id="IPR023174">
    <property type="entry name" value="PDEase_CS"/>
</dbReference>
<dbReference type="InterPro" id="IPR036971">
    <property type="entry name" value="PDEase_catalytic_dom_sf"/>
</dbReference>
<comment type="caution">
    <text evidence="7">The sequence shown here is derived from an EMBL/GenBank/DDBJ whole genome shotgun (WGS) entry which is preliminary data.</text>
</comment>
<feature type="compositionally biased region" description="Basic and acidic residues" evidence="5">
    <location>
        <begin position="403"/>
        <end position="417"/>
    </location>
</feature>
<evidence type="ECO:0000256" key="4">
    <source>
        <dbReference type="RuleBase" id="RU363067"/>
    </source>
</evidence>
<dbReference type="SUPFAM" id="SSF109604">
    <property type="entry name" value="HD-domain/PDEase-like"/>
    <property type="match status" value="2"/>
</dbReference>
<feature type="binding site" evidence="3">
    <location>
        <position position="61"/>
    </location>
    <ligand>
        <name>Zn(2+)</name>
        <dbReference type="ChEBI" id="CHEBI:29105"/>
        <label>2</label>
    </ligand>
</feature>
<organism evidence="7 8">
    <name type="scientific">Chlamydomonas eustigma</name>
    <dbReference type="NCBI Taxonomy" id="1157962"/>
    <lineage>
        <taxon>Eukaryota</taxon>
        <taxon>Viridiplantae</taxon>
        <taxon>Chlorophyta</taxon>
        <taxon>core chlorophytes</taxon>
        <taxon>Chlorophyceae</taxon>
        <taxon>CS clade</taxon>
        <taxon>Chlamydomonadales</taxon>
        <taxon>Chlamydomonadaceae</taxon>
        <taxon>Chlamydomonas</taxon>
    </lineage>
</organism>
<dbReference type="EMBL" id="BEGY01000031">
    <property type="protein sequence ID" value="GAX78254.1"/>
    <property type="molecule type" value="Genomic_DNA"/>
</dbReference>
<keyword evidence="2 4" id="KW-0378">Hydrolase</keyword>
<dbReference type="AlphaFoldDB" id="A0A250X591"/>
<feature type="domain" description="PDEase" evidence="6">
    <location>
        <begin position="1"/>
        <end position="543"/>
    </location>
</feature>
<dbReference type="Pfam" id="PF00233">
    <property type="entry name" value="PDEase_I"/>
    <property type="match status" value="2"/>
</dbReference>
<gene>
    <name evidence="7" type="ORF">CEUSTIGMA_g5696.t1</name>
</gene>
<sequence length="545" mass="59894">MQMLAPKNNMKGMQLQNQKSLRAQERTGHADLCHNEKPSFQIARKEALLLLGVYLSAIVHDYDHRGVTNAFLVQDEDLLALTFNDLSPMENHHVSAAFLLMKKSPNNFLDCLPRLERDQLRDQVVQMVLGTDMKQHFSTCSIFTSKIVTKCIATAAPVLQLVDESTRNVCASGQDVFMLRQNSTSRPRRAFSELRQVRLSQSCRIRSLDPYLSISLSDCQPLTGRNVPATENQHLNMRPALTSQPTLLINSNRVASGPDGPHPAPATIEHHLPTLHRLSNIPCDETAEQRDELEHLCHAVETPLLNHASPTDSSIEPNAISLSSSSPALTSAVNSTAAALDVQHKPFSTTSVTDEETVHQASSSNLKSPFCEADCSVEARPASLPGVVLHSQPTINRSSATLTKEKMKSSSGSDREGSSVMAAGTQQAALDLDDEDAMLLWKVALKCADLGHLASKEAVHVRWVHLLEEELFRQGDLERERGYSVSPLMDRTKAGITNSQPGFFNIIVLPLFASFTEALPSVKPLLDQVRKNYDMWSSASGPSTS</sequence>
<dbReference type="PROSITE" id="PS00126">
    <property type="entry name" value="PDEASE_I_1"/>
    <property type="match status" value="1"/>
</dbReference>
<dbReference type="PRINTS" id="PR00387">
    <property type="entry name" value="PDIESTERASE1"/>
</dbReference>
<dbReference type="EC" id="3.1.4.-" evidence="4"/>
<dbReference type="PROSITE" id="PS51845">
    <property type="entry name" value="PDEASE_I_2"/>
    <property type="match status" value="1"/>
</dbReference>
<evidence type="ECO:0000259" key="6">
    <source>
        <dbReference type="PROSITE" id="PS51845"/>
    </source>
</evidence>
<dbReference type="PANTHER" id="PTHR11347">
    <property type="entry name" value="CYCLIC NUCLEOTIDE PHOSPHODIESTERASE"/>
    <property type="match status" value="1"/>
</dbReference>
<protein>
    <recommendedName>
        <fullName evidence="4">Phosphodiesterase</fullName>
        <ecNumber evidence="4">3.1.4.-</ecNumber>
    </recommendedName>
</protein>
<keyword evidence="1 3" id="KW-0479">Metal-binding</keyword>
<dbReference type="OrthoDB" id="541489at2759"/>
<feature type="compositionally biased region" description="Low complexity" evidence="5">
    <location>
        <begin position="313"/>
        <end position="325"/>
    </location>
</feature>
<evidence type="ECO:0000256" key="1">
    <source>
        <dbReference type="ARBA" id="ARBA00022723"/>
    </source>
</evidence>
<evidence type="ECO:0000256" key="2">
    <source>
        <dbReference type="ARBA" id="ARBA00022801"/>
    </source>
</evidence>
<dbReference type="GO" id="GO:0004114">
    <property type="term" value="F:3',5'-cyclic-nucleotide phosphodiesterase activity"/>
    <property type="evidence" value="ECO:0007669"/>
    <property type="project" value="InterPro"/>
</dbReference>
<dbReference type="InterPro" id="IPR023088">
    <property type="entry name" value="PDEase"/>
</dbReference>
<accession>A0A250X591</accession>
<dbReference type="Gene3D" id="1.10.1300.10">
    <property type="entry name" value="3'5'-cyclic nucleotide phosphodiesterase, catalytic domain"/>
    <property type="match status" value="2"/>
</dbReference>
<keyword evidence="8" id="KW-1185">Reference proteome</keyword>
<proteinExistence type="inferred from homology"/>
<evidence type="ECO:0000256" key="3">
    <source>
        <dbReference type="PIRSR" id="PIRSR623088-3"/>
    </source>
</evidence>
<evidence type="ECO:0000313" key="8">
    <source>
        <dbReference type="Proteomes" id="UP000232323"/>
    </source>
</evidence>
<comment type="cofactor">
    <cofactor evidence="4">
        <name>a divalent metal cation</name>
        <dbReference type="ChEBI" id="CHEBI:60240"/>
    </cofactor>
    <text evidence="4">Binds 2 divalent metal cations per subunit. Site 1 may preferentially bind zinc ions, while site 2 has a preference for magnesium and/or manganese ions.</text>
</comment>
<dbReference type="InterPro" id="IPR002073">
    <property type="entry name" value="PDEase_catalytic_dom"/>
</dbReference>
<comment type="similarity">
    <text evidence="4">Belongs to the cyclic nucleotide phosphodiesterase family.</text>
</comment>
<feature type="binding site" evidence="3">
    <location>
        <position position="449"/>
    </location>
    <ligand>
        <name>Zn(2+)</name>
        <dbReference type="ChEBI" id="CHEBI:29105"/>
        <label>1</label>
    </ligand>
</feature>
<name>A0A250X591_9CHLO</name>
<dbReference type="GO" id="GO:0046872">
    <property type="term" value="F:metal ion binding"/>
    <property type="evidence" value="ECO:0007669"/>
    <property type="project" value="UniProtKB-KW"/>
</dbReference>
<feature type="binding site" evidence="3">
    <location>
        <position position="60"/>
    </location>
    <ligand>
        <name>Zn(2+)</name>
        <dbReference type="ChEBI" id="CHEBI:29105"/>
        <label>1</label>
    </ligand>
</feature>
<evidence type="ECO:0000256" key="5">
    <source>
        <dbReference type="SAM" id="MobiDB-lite"/>
    </source>
</evidence>